<dbReference type="AlphaFoldDB" id="A0A6P5RJA0"/>
<dbReference type="RefSeq" id="XP_021803054.1">
    <property type="nucleotide sequence ID" value="XM_021947362.1"/>
</dbReference>
<dbReference type="CDD" id="cd09272">
    <property type="entry name" value="RNase_HI_RT_Ty1"/>
    <property type="match status" value="1"/>
</dbReference>
<dbReference type="PANTHER" id="PTHR11439">
    <property type="entry name" value="GAG-POL-RELATED RETROTRANSPOSON"/>
    <property type="match status" value="1"/>
</dbReference>
<evidence type="ECO:0000313" key="1">
    <source>
        <dbReference type="Proteomes" id="UP000515124"/>
    </source>
</evidence>
<dbReference type="GeneID" id="110747170"/>
<gene>
    <name evidence="2" type="primary">LOC110747170</name>
</gene>
<sequence length="159" mass="18139">MATSPKGLFLSQRKYVIDLLQEVKMMDCKLARTPLDSKLKLDLEGEPLDDISYYQRLVGKLIYLTITIPDITYAVSLGIIMKNNGHTQIMAYIDADRAGNAIDRKSTTGYYTFVGGNIVTWKSKKQNVAMHISINPVFHERTKHIEVDCHYVREQVQSK</sequence>
<dbReference type="KEGG" id="pavi:110747170"/>
<keyword evidence="1" id="KW-1185">Reference proteome</keyword>
<reference evidence="2" key="1">
    <citation type="submission" date="2025-08" db="UniProtKB">
        <authorList>
            <consortium name="RefSeq"/>
        </authorList>
    </citation>
    <scope>IDENTIFICATION</scope>
</reference>
<name>A0A6P5RJA0_PRUAV</name>
<feature type="non-terminal residue" evidence="2">
    <location>
        <position position="159"/>
    </location>
</feature>
<dbReference type="PANTHER" id="PTHR11439:SF467">
    <property type="entry name" value="INTEGRASE CATALYTIC DOMAIN-CONTAINING PROTEIN"/>
    <property type="match status" value="1"/>
</dbReference>
<organism evidence="1 2">
    <name type="scientific">Prunus avium</name>
    <name type="common">Cherry</name>
    <name type="synonym">Cerasus avium</name>
    <dbReference type="NCBI Taxonomy" id="42229"/>
    <lineage>
        <taxon>Eukaryota</taxon>
        <taxon>Viridiplantae</taxon>
        <taxon>Streptophyta</taxon>
        <taxon>Embryophyta</taxon>
        <taxon>Tracheophyta</taxon>
        <taxon>Spermatophyta</taxon>
        <taxon>Magnoliopsida</taxon>
        <taxon>eudicotyledons</taxon>
        <taxon>Gunneridae</taxon>
        <taxon>Pentapetalae</taxon>
        <taxon>rosids</taxon>
        <taxon>fabids</taxon>
        <taxon>Rosales</taxon>
        <taxon>Rosaceae</taxon>
        <taxon>Amygdaloideae</taxon>
        <taxon>Amygdaleae</taxon>
        <taxon>Prunus</taxon>
    </lineage>
</organism>
<proteinExistence type="predicted"/>
<accession>A0A6P5RJA0</accession>
<protein>
    <submittedName>
        <fullName evidence="2">Uncharacterized protein LOC110747170</fullName>
    </submittedName>
</protein>
<dbReference type="Proteomes" id="UP000515124">
    <property type="component" value="Unplaced"/>
</dbReference>
<evidence type="ECO:0000313" key="2">
    <source>
        <dbReference type="RefSeq" id="XP_021803054.1"/>
    </source>
</evidence>